<evidence type="ECO:0000313" key="2">
    <source>
        <dbReference type="EMBL" id="KAE9524373.1"/>
    </source>
</evidence>
<feature type="transmembrane region" description="Helical" evidence="1">
    <location>
        <begin position="696"/>
        <end position="716"/>
    </location>
</feature>
<sequence length="786" mass="87903">MLCPKGSGCDIDKNINTHYLKQFFLYIHQSKDNKSKKGYNIIIYYIQNIQFITEKSTICYLVFIFNLKLVSTFFISSIRNQDKKFHGICDELLTLLNNKGFSHFLNWKNQKCGINCFFVNSYTRIIGIFFCTGISQIKTIIAMYEKPILTILLCLNILELLKTNCKTFFFVLILSIALKKLYNSCLILRSPRLLLVLLAKDKHTFSNILVFPQFLSESLEVFHFVHQFDVYDHQVFVLDYALYKRNNYCNMKLLTLTSIQLKNNLLTVYFVVSFDLSFEIIAAPLSWLCLEDLVSEIVFCLNDEERVRVLGCFLSFGIFEVLLRLFPSSVFLVKIDRFSTEFELAIDGRGDRSKINCGRSLEQDAILMISNSSTFSPLVLVTIFTSGDLGSITLVFFPSSPIHFLIPRSLRLNVSTSSLAVTFLVSINDFLCSIVSLTVIFFLNSASLDFFVSTSSALLILSFLNLSNSAAFTLPISASLIALDIISLAPCFSASLTFCISASLSLCNLASIALCFSSSLASLVCISSWLVFVGIGILLYSFCPGTSLTDDGILLSTLIQYLLFDLILIIFGVSFLALISPKNVSSIKQSLTTISSKMTHLLMIPSSLTTTLFPIPTLNSFLIVESYSAKLPLFCLSSSYLSLSVFPSCFCSFSILIAFCISIMFLLYCSFFLLSSSSSIFFFSFINIFSNSFKSSIFFFSSFSFFILSSFSFFLLSSSSFFSLSSSFLFLSSSFFILSSFSLASFLILSVSFNNFSLAILTAIPFGSISSSSSNSFISIISSGFE</sequence>
<keyword evidence="3" id="KW-1185">Reference proteome</keyword>
<keyword evidence="1" id="KW-1133">Transmembrane helix</keyword>
<reference evidence="2 3" key="1">
    <citation type="submission" date="2019-08" db="EMBL/GenBank/DDBJ databases">
        <title>The genome of the soybean aphid Biotype 1, its phylome, world population structure and adaptation to the North American continent.</title>
        <authorList>
            <person name="Giordano R."/>
            <person name="Donthu R.K."/>
            <person name="Hernandez A.G."/>
            <person name="Wright C.L."/>
            <person name="Zimin A.V."/>
        </authorList>
    </citation>
    <scope>NUCLEOTIDE SEQUENCE [LARGE SCALE GENOMIC DNA]</scope>
    <source>
        <tissue evidence="2">Whole aphids</tissue>
    </source>
</reference>
<accession>A0A6G0T165</accession>
<proteinExistence type="predicted"/>
<organism evidence="2 3">
    <name type="scientific">Aphis glycines</name>
    <name type="common">Soybean aphid</name>
    <dbReference type="NCBI Taxonomy" id="307491"/>
    <lineage>
        <taxon>Eukaryota</taxon>
        <taxon>Metazoa</taxon>
        <taxon>Ecdysozoa</taxon>
        <taxon>Arthropoda</taxon>
        <taxon>Hexapoda</taxon>
        <taxon>Insecta</taxon>
        <taxon>Pterygota</taxon>
        <taxon>Neoptera</taxon>
        <taxon>Paraneoptera</taxon>
        <taxon>Hemiptera</taxon>
        <taxon>Sternorrhyncha</taxon>
        <taxon>Aphidomorpha</taxon>
        <taxon>Aphidoidea</taxon>
        <taxon>Aphididae</taxon>
        <taxon>Aphidini</taxon>
        <taxon>Aphis</taxon>
        <taxon>Aphis</taxon>
    </lineage>
</organism>
<feature type="transmembrane region" description="Helical" evidence="1">
    <location>
        <begin position="644"/>
        <end position="666"/>
    </location>
</feature>
<feature type="transmembrane region" description="Helical" evidence="1">
    <location>
        <begin position="378"/>
        <end position="399"/>
    </location>
</feature>
<feature type="transmembrane region" description="Helical" evidence="1">
    <location>
        <begin position="419"/>
        <end position="443"/>
    </location>
</feature>
<feature type="transmembrane region" description="Helical" evidence="1">
    <location>
        <begin position="478"/>
        <end position="500"/>
    </location>
</feature>
<feature type="transmembrane region" description="Helical" evidence="1">
    <location>
        <begin position="601"/>
        <end position="624"/>
    </location>
</feature>
<evidence type="ECO:0000313" key="3">
    <source>
        <dbReference type="Proteomes" id="UP000475862"/>
    </source>
</evidence>
<evidence type="ECO:0000256" key="1">
    <source>
        <dbReference type="SAM" id="Phobius"/>
    </source>
</evidence>
<comment type="caution">
    <text evidence="2">The sequence shown here is derived from an EMBL/GenBank/DDBJ whole genome shotgun (WGS) entry which is preliminary data.</text>
</comment>
<dbReference type="Proteomes" id="UP000475862">
    <property type="component" value="Unassembled WGS sequence"/>
</dbReference>
<dbReference type="AlphaFoldDB" id="A0A6G0T165"/>
<protein>
    <submittedName>
        <fullName evidence="2">Uncharacterized protein</fullName>
    </submittedName>
</protein>
<feature type="transmembrane region" description="Helical" evidence="1">
    <location>
        <begin position="512"/>
        <end position="538"/>
    </location>
</feature>
<gene>
    <name evidence="2" type="ORF">AGLY_015210</name>
</gene>
<name>A0A6G0T165_APHGL</name>
<feature type="transmembrane region" description="Helical" evidence="1">
    <location>
        <begin position="728"/>
        <end position="750"/>
    </location>
</feature>
<dbReference type="EMBL" id="VYZN01000069">
    <property type="protein sequence ID" value="KAE9524373.1"/>
    <property type="molecule type" value="Genomic_DNA"/>
</dbReference>
<keyword evidence="1" id="KW-0812">Transmembrane</keyword>
<feature type="transmembrane region" description="Helical" evidence="1">
    <location>
        <begin position="756"/>
        <end position="781"/>
    </location>
</feature>
<feature type="transmembrane region" description="Helical" evidence="1">
    <location>
        <begin position="671"/>
        <end position="690"/>
    </location>
</feature>
<keyword evidence="1" id="KW-0472">Membrane</keyword>
<feature type="transmembrane region" description="Helical" evidence="1">
    <location>
        <begin position="558"/>
        <end position="580"/>
    </location>
</feature>
<feature type="transmembrane region" description="Helical" evidence="1">
    <location>
        <begin position="450"/>
        <end position="472"/>
    </location>
</feature>